<proteinExistence type="predicted"/>
<sequence>MPTLAKTTQTDWPVHNDHCFQRIVLDTICGGPWHNKIIRPAYQHLSETQAIQAAQLCEEIINNKVDLNSLNRQSLIWRHKTDAN</sequence>
<dbReference type="EMBL" id="CP028941">
    <property type="protein sequence ID" value="QKM63589.1"/>
    <property type="molecule type" value="Genomic_DNA"/>
</dbReference>
<keyword evidence="2" id="KW-1185">Reference proteome</keyword>
<gene>
    <name evidence="1" type="ORF">DCO16_03100</name>
</gene>
<reference evidence="1 2" key="1">
    <citation type="submission" date="2018-04" db="EMBL/GenBank/DDBJ databases">
        <title>Polynucleobacter sp. LimPoW16 genome.</title>
        <authorList>
            <person name="Hahn M.W."/>
        </authorList>
    </citation>
    <scope>NUCLEOTIDE SEQUENCE [LARGE SCALE GENOMIC DNA]</scope>
    <source>
        <strain evidence="1 2">LimPoW16</strain>
    </source>
</reference>
<dbReference type="KEGG" id="pani:DCO16_03100"/>
<accession>A0A6M9PSD7</accession>
<evidence type="ECO:0000313" key="2">
    <source>
        <dbReference type="Proteomes" id="UP000500806"/>
    </source>
</evidence>
<evidence type="ECO:0000313" key="1">
    <source>
        <dbReference type="EMBL" id="QKM63589.1"/>
    </source>
</evidence>
<organism evidence="1 2">
    <name type="scientific">Polynucleobacter antarcticus</name>
    <dbReference type="NCBI Taxonomy" id="1743162"/>
    <lineage>
        <taxon>Bacteria</taxon>
        <taxon>Pseudomonadati</taxon>
        <taxon>Pseudomonadota</taxon>
        <taxon>Betaproteobacteria</taxon>
        <taxon>Burkholderiales</taxon>
        <taxon>Burkholderiaceae</taxon>
        <taxon>Polynucleobacter</taxon>
    </lineage>
</organism>
<dbReference type="Proteomes" id="UP000500806">
    <property type="component" value="Chromosome"/>
</dbReference>
<protein>
    <submittedName>
        <fullName evidence="1">Uncharacterized protein</fullName>
    </submittedName>
</protein>
<name>A0A6M9PSD7_9BURK</name>
<dbReference type="AlphaFoldDB" id="A0A6M9PSD7"/>